<feature type="region of interest" description="Disordered" evidence="1">
    <location>
        <begin position="513"/>
        <end position="532"/>
    </location>
</feature>
<dbReference type="Proteomes" id="UP001189429">
    <property type="component" value="Unassembled WGS sequence"/>
</dbReference>
<feature type="region of interest" description="Disordered" evidence="1">
    <location>
        <begin position="206"/>
        <end position="242"/>
    </location>
</feature>
<feature type="compositionally biased region" description="Acidic residues" evidence="1">
    <location>
        <begin position="674"/>
        <end position="687"/>
    </location>
</feature>
<feature type="region of interest" description="Disordered" evidence="1">
    <location>
        <begin position="805"/>
        <end position="825"/>
    </location>
</feature>
<dbReference type="Gene3D" id="1.25.40.20">
    <property type="entry name" value="Ankyrin repeat-containing domain"/>
    <property type="match status" value="1"/>
</dbReference>
<dbReference type="SUPFAM" id="SSF48403">
    <property type="entry name" value="Ankyrin repeat"/>
    <property type="match status" value="1"/>
</dbReference>
<feature type="compositionally biased region" description="Basic and acidic residues" evidence="1">
    <location>
        <begin position="383"/>
        <end position="420"/>
    </location>
</feature>
<dbReference type="EMBL" id="CAUYUJ010006258">
    <property type="protein sequence ID" value="CAK0816748.1"/>
    <property type="molecule type" value="Genomic_DNA"/>
</dbReference>
<feature type="compositionally biased region" description="Low complexity" evidence="1">
    <location>
        <begin position="346"/>
        <end position="355"/>
    </location>
</feature>
<feature type="compositionally biased region" description="Low complexity" evidence="1">
    <location>
        <begin position="307"/>
        <end position="318"/>
    </location>
</feature>
<feature type="compositionally biased region" description="Basic and acidic residues" evidence="1">
    <location>
        <begin position="232"/>
        <end position="241"/>
    </location>
</feature>
<evidence type="ECO:0000313" key="3">
    <source>
        <dbReference type="Proteomes" id="UP001189429"/>
    </source>
</evidence>
<dbReference type="SUPFAM" id="SSF51197">
    <property type="entry name" value="Clavaminate synthase-like"/>
    <property type="match status" value="1"/>
</dbReference>
<organism evidence="2 3">
    <name type="scientific">Prorocentrum cordatum</name>
    <dbReference type="NCBI Taxonomy" id="2364126"/>
    <lineage>
        <taxon>Eukaryota</taxon>
        <taxon>Sar</taxon>
        <taxon>Alveolata</taxon>
        <taxon>Dinophyceae</taxon>
        <taxon>Prorocentrales</taxon>
        <taxon>Prorocentraceae</taxon>
        <taxon>Prorocentrum</taxon>
    </lineage>
</organism>
<gene>
    <name evidence="2" type="ORF">PCOR1329_LOCUS19576</name>
</gene>
<evidence type="ECO:0000256" key="1">
    <source>
        <dbReference type="SAM" id="MobiDB-lite"/>
    </source>
</evidence>
<feature type="compositionally biased region" description="Gly residues" evidence="1">
    <location>
        <begin position="613"/>
        <end position="624"/>
    </location>
</feature>
<dbReference type="Gene3D" id="2.60.120.620">
    <property type="entry name" value="q2cbj1_9rhob like domain"/>
    <property type="match status" value="1"/>
</dbReference>
<evidence type="ECO:0000313" key="2">
    <source>
        <dbReference type="EMBL" id="CAK0816748.1"/>
    </source>
</evidence>
<keyword evidence="3" id="KW-1185">Reference proteome</keyword>
<proteinExistence type="predicted"/>
<protein>
    <submittedName>
        <fullName evidence="2">Uncharacterized protein</fullName>
    </submittedName>
</protein>
<accession>A0ABN9REH0</accession>
<dbReference type="InterPro" id="IPR036770">
    <property type="entry name" value="Ankyrin_rpt-contain_sf"/>
</dbReference>
<feature type="region of interest" description="Disordered" evidence="1">
    <location>
        <begin position="613"/>
        <end position="701"/>
    </location>
</feature>
<feature type="compositionally biased region" description="Low complexity" evidence="1">
    <location>
        <begin position="218"/>
        <end position="231"/>
    </location>
</feature>
<feature type="compositionally biased region" description="Low complexity" evidence="1">
    <location>
        <begin position="660"/>
        <end position="671"/>
    </location>
</feature>
<comment type="caution">
    <text evidence="2">The sequence shown here is derived from an EMBL/GenBank/DDBJ whole genome shotgun (WGS) entry which is preliminary data.</text>
</comment>
<reference evidence="2" key="1">
    <citation type="submission" date="2023-10" db="EMBL/GenBank/DDBJ databases">
        <authorList>
            <person name="Chen Y."/>
            <person name="Shah S."/>
            <person name="Dougan E. K."/>
            <person name="Thang M."/>
            <person name="Chan C."/>
        </authorList>
    </citation>
    <scope>NUCLEOTIDE SEQUENCE [LARGE SCALE GENOMIC DNA]</scope>
</reference>
<feature type="region of interest" description="Disordered" evidence="1">
    <location>
        <begin position="301"/>
        <end position="442"/>
    </location>
</feature>
<sequence>MPEPFVATAQRGGWTETSHSVRAQLRERRPATVAEQMAGSDTTWTYAVTGTTVPDNLSKAQRGWASMEPKVVPQAYFSCWHPPISVEHGSNGYGSWWAFSGCTMRVGYVDKKPDKTNQDTDVICLCKRKTAACSLCGRGVAQQKGADPEWRAMVAAPAPPPGTRGITPAGVPPPWPAQAGPGAAQQCTRVSEADRADWIMGEAEEDLRRKKQLQRQEATSAAAAASGPATPREQRSRKTENGEEIAEVIKMLKDMSTKQEQQQNAINQPTKITSGQMHAMALLQSQMQAQSPVKEQHLVKEQPQNMSPGQSSQQPAPSQERKPGPTEPIPTAMARASDASDQGGNLLSSTTISSIDLPMSGLPSQQSVAVPPRKRNSRPSKPSAEHGDPWTETPEAKQARDRRRREAEEAAKREKDRLTRDGWTAAGWKSRGGKGQNWVDDDQMWDKSGQKKCQAFQRHFDIEWEENGQVRFKCPELDDSMFHEIAEAQRQKDGESLLLLGLSMEIAMTQVEGAASRTASERNGAAGRGARQSAVDAKGICDALSKLTAGSKSDRSDHTLRFVLQLLVPQEQPREAVSRPPGQLGLPDPHQLLAGAQLGAPWEAPCPQFAPQGGGWQAPTGGGWEAQQGSHGSRLGGYPPPGGPAGAMGGPWQQNDQLLAAGRHPAAPAGGDEQGYDDQGYDEDEDLAGGRAVSSTSGVPGGSAPEVLFDAVTRGDVAVVQEMLESGIDVNKSTERGSHVIFRAVIKAHSPDVVVLLLNARADVRSSDSKGNSVMHFWARATVGRNTLKAIGEALVQAGAAVDAQRSTDGTRERGRLRLRGSGGSEDGHALLPGLLAPPQVAALRRAAVAARRSKRLEARRHALRTTLGLSWSEAEALAPEEVEHLCGRHLRSGRGAPSFMQYFNLWRGSQDVRRVALALGTAAAALLGVARVRLYGDALFVKRPGDTATGWHTDAEHVPLDTDRYLTLWVPLQAVMFKQLRKHELSETQADLLLDRR</sequence>
<name>A0ABN9REH0_9DINO</name>